<comment type="caution">
    <text evidence="2">The sequence shown here is derived from an EMBL/GenBank/DDBJ whole genome shotgun (WGS) entry which is preliminary data.</text>
</comment>
<name>A0AAN6WM34_9PEZI</name>
<evidence type="ECO:0000313" key="2">
    <source>
        <dbReference type="EMBL" id="KAK4183860.1"/>
    </source>
</evidence>
<protein>
    <submittedName>
        <fullName evidence="2">Uncharacterized protein</fullName>
    </submittedName>
</protein>
<sequence>RLITLIWRDQYCSDCKISRRALSFTERVKETTRTCLYCSGCQRYHPTCLFTPTERRVEPRFCVGHTGYVRLCKHKVVKWRQIMAATKKIKNKRPYTVSECRKKSHSKACQWRLVRWLFGHKPSNSSSVCPRNPRLVLLKDDSGYKIKLSWGPHLDLLFIKDAVSPVTALTRELDKFRMIQTRFTCPEMAPGKIVESRVFDPNNCGCLKRLNQGWEPSFNHEVLRLSNHGCLDQHRKISRLSPLVWVQGGWKSANRSVLGRSSGSSSATQSVANGDSHH</sequence>
<proteinExistence type="predicted"/>
<evidence type="ECO:0000313" key="3">
    <source>
        <dbReference type="Proteomes" id="UP001302126"/>
    </source>
</evidence>
<reference evidence="2" key="2">
    <citation type="submission" date="2023-05" db="EMBL/GenBank/DDBJ databases">
        <authorList>
            <consortium name="Lawrence Berkeley National Laboratory"/>
            <person name="Steindorff A."/>
            <person name="Hensen N."/>
            <person name="Bonometti L."/>
            <person name="Westerberg I."/>
            <person name="Brannstrom I.O."/>
            <person name="Guillou S."/>
            <person name="Cros-Aarteil S."/>
            <person name="Calhoun S."/>
            <person name="Haridas S."/>
            <person name="Kuo A."/>
            <person name="Mondo S."/>
            <person name="Pangilinan J."/>
            <person name="Riley R."/>
            <person name="Labutti K."/>
            <person name="Andreopoulos B."/>
            <person name="Lipzen A."/>
            <person name="Chen C."/>
            <person name="Yanf M."/>
            <person name="Daum C."/>
            <person name="Ng V."/>
            <person name="Clum A."/>
            <person name="Ohm R."/>
            <person name="Martin F."/>
            <person name="Silar P."/>
            <person name="Natvig D."/>
            <person name="Lalanne C."/>
            <person name="Gautier V."/>
            <person name="Ament-Velasquez S.L."/>
            <person name="Kruys A."/>
            <person name="Hutchinson M.I."/>
            <person name="Powell A.J."/>
            <person name="Barry K."/>
            <person name="Miller A.N."/>
            <person name="Grigoriev I.V."/>
            <person name="Debuchy R."/>
            <person name="Gladieux P."/>
            <person name="Thoren M.H."/>
            <person name="Johannesson H."/>
        </authorList>
    </citation>
    <scope>NUCLEOTIDE SEQUENCE</scope>
    <source>
        <strain evidence="2">PSN309</strain>
    </source>
</reference>
<feature type="non-terminal residue" evidence="2">
    <location>
        <position position="1"/>
    </location>
</feature>
<feature type="region of interest" description="Disordered" evidence="1">
    <location>
        <begin position="257"/>
        <end position="278"/>
    </location>
</feature>
<accession>A0AAN6WM34</accession>
<gene>
    <name evidence="2" type="ORF">QBC35DRAFT_392971</name>
</gene>
<organism evidence="2 3">
    <name type="scientific">Podospora australis</name>
    <dbReference type="NCBI Taxonomy" id="1536484"/>
    <lineage>
        <taxon>Eukaryota</taxon>
        <taxon>Fungi</taxon>
        <taxon>Dikarya</taxon>
        <taxon>Ascomycota</taxon>
        <taxon>Pezizomycotina</taxon>
        <taxon>Sordariomycetes</taxon>
        <taxon>Sordariomycetidae</taxon>
        <taxon>Sordariales</taxon>
        <taxon>Podosporaceae</taxon>
        <taxon>Podospora</taxon>
    </lineage>
</organism>
<evidence type="ECO:0000256" key="1">
    <source>
        <dbReference type="SAM" id="MobiDB-lite"/>
    </source>
</evidence>
<reference evidence="2" key="1">
    <citation type="journal article" date="2023" name="Mol. Phylogenet. Evol.">
        <title>Genome-scale phylogeny and comparative genomics of the fungal order Sordariales.</title>
        <authorList>
            <person name="Hensen N."/>
            <person name="Bonometti L."/>
            <person name="Westerberg I."/>
            <person name="Brannstrom I.O."/>
            <person name="Guillou S."/>
            <person name="Cros-Aarteil S."/>
            <person name="Calhoun S."/>
            <person name="Haridas S."/>
            <person name="Kuo A."/>
            <person name="Mondo S."/>
            <person name="Pangilinan J."/>
            <person name="Riley R."/>
            <person name="LaButti K."/>
            <person name="Andreopoulos B."/>
            <person name="Lipzen A."/>
            <person name="Chen C."/>
            <person name="Yan M."/>
            <person name="Daum C."/>
            <person name="Ng V."/>
            <person name="Clum A."/>
            <person name="Steindorff A."/>
            <person name="Ohm R.A."/>
            <person name="Martin F."/>
            <person name="Silar P."/>
            <person name="Natvig D.O."/>
            <person name="Lalanne C."/>
            <person name="Gautier V."/>
            <person name="Ament-Velasquez S.L."/>
            <person name="Kruys A."/>
            <person name="Hutchinson M.I."/>
            <person name="Powell A.J."/>
            <person name="Barry K."/>
            <person name="Miller A.N."/>
            <person name="Grigoriev I.V."/>
            <person name="Debuchy R."/>
            <person name="Gladieux P."/>
            <person name="Hiltunen Thoren M."/>
            <person name="Johannesson H."/>
        </authorList>
    </citation>
    <scope>NUCLEOTIDE SEQUENCE</scope>
    <source>
        <strain evidence="2">PSN309</strain>
    </source>
</reference>
<feature type="compositionally biased region" description="Low complexity" evidence="1">
    <location>
        <begin position="257"/>
        <end position="272"/>
    </location>
</feature>
<dbReference type="AlphaFoldDB" id="A0AAN6WM34"/>
<keyword evidence="3" id="KW-1185">Reference proteome</keyword>
<dbReference type="EMBL" id="MU864518">
    <property type="protein sequence ID" value="KAK4183860.1"/>
    <property type="molecule type" value="Genomic_DNA"/>
</dbReference>
<dbReference type="Proteomes" id="UP001302126">
    <property type="component" value="Unassembled WGS sequence"/>
</dbReference>